<evidence type="ECO:0000313" key="2">
    <source>
        <dbReference type="Proteomes" id="UP000001194"/>
    </source>
</evidence>
<dbReference type="RefSeq" id="XP_001887863.1">
    <property type="nucleotide sequence ID" value="XM_001887828.1"/>
</dbReference>
<organism evidence="2">
    <name type="scientific">Laccaria bicolor (strain S238N-H82 / ATCC MYA-4686)</name>
    <name type="common">Bicoloured deceiver</name>
    <name type="synonym">Laccaria laccata var. bicolor</name>
    <dbReference type="NCBI Taxonomy" id="486041"/>
    <lineage>
        <taxon>Eukaryota</taxon>
        <taxon>Fungi</taxon>
        <taxon>Dikarya</taxon>
        <taxon>Basidiomycota</taxon>
        <taxon>Agaricomycotina</taxon>
        <taxon>Agaricomycetes</taxon>
        <taxon>Agaricomycetidae</taxon>
        <taxon>Agaricales</taxon>
        <taxon>Agaricineae</taxon>
        <taxon>Hydnangiaceae</taxon>
        <taxon>Laccaria</taxon>
    </lineage>
</organism>
<gene>
    <name evidence="1" type="ORF">LACBIDRAFT_310801</name>
</gene>
<protein>
    <submittedName>
        <fullName evidence="1">Predicted protein</fullName>
    </submittedName>
</protein>
<dbReference type="AlphaFoldDB" id="B0DV40"/>
<dbReference type="Proteomes" id="UP000001194">
    <property type="component" value="Unassembled WGS sequence"/>
</dbReference>
<dbReference type="KEGG" id="lbc:LACBIDRAFT_310801"/>
<dbReference type="InParanoid" id="B0DV40"/>
<name>B0DV40_LACBS</name>
<keyword evidence="2" id="KW-1185">Reference proteome</keyword>
<dbReference type="HOGENOM" id="CLU_2831611_0_0_1"/>
<reference evidence="1 2" key="1">
    <citation type="journal article" date="2008" name="Nature">
        <title>The genome of Laccaria bicolor provides insights into mycorrhizal symbiosis.</title>
        <authorList>
            <person name="Martin F."/>
            <person name="Aerts A."/>
            <person name="Ahren D."/>
            <person name="Brun A."/>
            <person name="Danchin E.G.J."/>
            <person name="Duchaussoy F."/>
            <person name="Gibon J."/>
            <person name="Kohler A."/>
            <person name="Lindquist E."/>
            <person name="Pereda V."/>
            <person name="Salamov A."/>
            <person name="Shapiro H.J."/>
            <person name="Wuyts J."/>
            <person name="Blaudez D."/>
            <person name="Buee M."/>
            <person name="Brokstein P."/>
            <person name="Canbaeck B."/>
            <person name="Cohen D."/>
            <person name="Courty P.E."/>
            <person name="Coutinho P.M."/>
            <person name="Delaruelle C."/>
            <person name="Detter J.C."/>
            <person name="Deveau A."/>
            <person name="DiFazio S."/>
            <person name="Duplessis S."/>
            <person name="Fraissinet-Tachet L."/>
            <person name="Lucic E."/>
            <person name="Frey-Klett P."/>
            <person name="Fourrey C."/>
            <person name="Feussner I."/>
            <person name="Gay G."/>
            <person name="Grimwood J."/>
            <person name="Hoegger P.J."/>
            <person name="Jain P."/>
            <person name="Kilaru S."/>
            <person name="Labbe J."/>
            <person name="Lin Y.C."/>
            <person name="Legue V."/>
            <person name="Le Tacon F."/>
            <person name="Marmeisse R."/>
            <person name="Melayah D."/>
            <person name="Montanini B."/>
            <person name="Muratet M."/>
            <person name="Nehls U."/>
            <person name="Niculita-Hirzel H."/>
            <person name="Oudot-Le Secq M.P."/>
            <person name="Peter M."/>
            <person name="Quesneville H."/>
            <person name="Rajashekar B."/>
            <person name="Reich M."/>
            <person name="Rouhier N."/>
            <person name="Schmutz J."/>
            <person name="Yin T."/>
            <person name="Chalot M."/>
            <person name="Henrissat B."/>
            <person name="Kuees U."/>
            <person name="Lucas S."/>
            <person name="Van de Peer Y."/>
            <person name="Podila G.K."/>
            <person name="Polle A."/>
            <person name="Pukkila P.J."/>
            <person name="Richardson P.M."/>
            <person name="Rouze P."/>
            <person name="Sanders I.R."/>
            <person name="Stajich J.E."/>
            <person name="Tunlid A."/>
            <person name="Tuskan G."/>
            <person name="Grigoriev I.V."/>
        </authorList>
    </citation>
    <scope>NUCLEOTIDE SEQUENCE [LARGE SCALE GENOMIC DNA]</scope>
    <source>
        <strain evidence="2">S238N-H82 / ATCC MYA-4686</strain>
    </source>
</reference>
<accession>B0DV40</accession>
<sequence length="66" mass="7403">MPRSCKSIRSVILHFYLLMKPHNNVLPPIELEVTKFGDGHNFNLIFGVPGIAVMRKSSHALCKSVL</sequence>
<evidence type="ECO:0000313" key="1">
    <source>
        <dbReference type="EMBL" id="EDR01511.1"/>
    </source>
</evidence>
<dbReference type="GeneID" id="6083485"/>
<proteinExistence type="predicted"/>
<dbReference type="EMBL" id="DS547138">
    <property type="protein sequence ID" value="EDR01511.1"/>
    <property type="molecule type" value="Genomic_DNA"/>
</dbReference>